<gene>
    <name evidence="10" type="ORF">BDZ94DRAFT_1154004</name>
</gene>
<sequence length="270" mass="29736">MRHWKRVGCGSELTEEDVLAAEEQFNRAKASPKSSPLFSAAAISPAIEIEVHWHVVASNITIEGGWIPYEQIDAQMQVLNMDYAEVGITWKHVSTTRIISTDWFQNLSLGRDINKANIMKRVFRKGGSDSLNVFTVGFTESNLLGYATFPWKYATEDAIDGVVIRHSSLPGGTARRNNGGRTLTHEVGHWLGLYHTFQGGCVGVGDLVSDTPASAQANFGCPVQRDTCAGEGLDPIHNHMDYTDDSCKTGFTPGQIERMQAAVRTFRVSF</sequence>
<evidence type="ECO:0000256" key="3">
    <source>
        <dbReference type="ARBA" id="ARBA00022723"/>
    </source>
</evidence>
<dbReference type="InterPro" id="IPR008754">
    <property type="entry name" value="Peptidase_M43"/>
</dbReference>
<keyword evidence="7" id="KW-0482">Metalloprotease</keyword>
<dbReference type="Pfam" id="PF05572">
    <property type="entry name" value="Peptidase_M43"/>
    <property type="match status" value="1"/>
</dbReference>
<evidence type="ECO:0000259" key="9">
    <source>
        <dbReference type="Pfam" id="PF05572"/>
    </source>
</evidence>
<protein>
    <submittedName>
        <fullName evidence="10">Zincin</fullName>
    </submittedName>
</protein>
<evidence type="ECO:0000256" key="5">
    <source>
        <dbReference type="ARBA" id="ARBA00022801"/>
    </source>
</evidence>
<dbReference type="AlphaFoldDB" id="A0A9P5YJA4"/>
<evidence type="ECO:0000256" key="4">
    <source>
        <dbReference type="ARBA" id="ARBA00022729"/>
    </source>
</evidence>
<keyword evidence="4" id="KW-0732">Signal</keyword>
<evidence type="ECO:0000313" key="10">
    <source>
        <dbReference type="EMBL" id="KAF9468635.1"/>
    </source>
</evidence>
<dbReference type="PANTHER" id="PTHR47466">
    <property type="match status" value="1"/>
</dbReference>
<dbReference type="InterPro" id="IPR024079">
    <property type="entry name" value="MetalloPept_cat_dom_sf"/>
</dbReference>
<keyword evidence="6" id="KW-0862">Zinc</keyword>
<dbReference type="OrthoDB" id="536211at2759"/>
<keyword evidence="5" id="KW-0378">Hydrolase</keyword>
<dbReference type="GO" id="GO:0046872">
    <property type="term" value="F:metal ion binding"/>
    <property type="evidence" value="ECO:0007669"/>
    <property type="project" value="UniProtKB-KW"/>
</dbReference>
<dbReference type="GO" id="GO:0008237">
    <property type="term" value="F:metallopeptidase activity"/>
    <property type="evidence" value="ECO:0007669"/>
    <property type="project" value="UniProtKB-KW"/>
</dbReference>
<proteinExistence type="inferred from homology"/>
<dbReference type="PANTHER" id="PTHR47466:SF1">
    <property type="entry name" value="METALLOPROTEASE MEP1 (AFU_ORTHOLOGUE AFUA_1G07730)-RELATED"/>
    <property type="match status" value="1"/>
</dbReference>
<evidence type="ECO:0000256" key="2">
    <source>
        <dbReference type="ARBA" id="ARBA00022670"/>
    </source>
</evidence>
<accession>A0A9P5YJA4</accession>
<organism evidence="10 11">
    <name type="scientific">Collybia nuda</name>
    <dbReference type="NCBI Taxonomy" id="64659"/>
    <lineage>
        <taxon>Eukaryota</taxon>
        <taxon>Fungi</taxon>
        <taxon>Dikarya</taxon>
        <taxon>Basidiomycota</taxon>
        <taxon>Agaricomycotina</taxon>
        <taxon>Agaricomycetes</taxon>
        <taxon>Agaricomycetidae</taxon>
        <taxon>Agaricales</taxon>
        <taxon>Tricholomatineae</taxon>
        <taxon>Clitocybaceae</taxon>
        <taxon>Collybia</taxon>
    </lineage>
</organism>
<dbReference type="CDD" id="cd04275">
    <property type="entry name" value="ZnMc_pappalysin_like"/>
    <property type="match status" value="1"/>
</dbReference>
<name>A0A9P5YJA4_9AGAR</name>
<dbReference type="GO" id="GO:0006508">
    <property type="term" value="P:proteolysis"/>
    <property type="evidence" value="ECO:0007669"/>
    <property type="project" value="UniProtKB-KW"/>
</dbReference>
<dbReference type="SUPFAM" id="SSF55486">
    <property type="entry name" value="Metalloproteases ('zincins'), catalytic domain"/>
    <property type="match status" value="1"/>
</dbReference>
<comment type="similarity">
    <text evidence="1">Belongs to the peptidase M43B family.</text>
</comment>
<dbReference type="EMBL" id="MU150232">
    <property type="protein sequence ID" value="KAF9468635.1"/>
    <property type="molecule type" value="Genomic_DNA"/>
</dbReference>
<dbReference type="Proteomes" id="UP000807353">
    <property type="component" value="Unassembled WGS sequence"/>
</dbReference>
<keyword evidence="2" id="KW-0645">Protease</keyword>
<reference evidence="10" key="1">
    <citation type="submission" date="2020-11" db="EMBL/GenBank/DDBJ databases">
        <authorList>
            <consortium name="DOE Joint Genome Institute"/>
            <person name="Ahrendt S."/>
            <person name="Riley R."/>
            <person name="Andreopoulos W."/>
            <person name="Labutti K."/>
            <person name="Pangilinan J."/>
            <person name="Ruiz-Duenas F.J."/>
            <person name="Barrasa J.M."/>
            <person name="Sanchez-Garcia M."/>
            <person name="Camarero S."/>
            <person name="Miyauchi S."/>
            <person name="Serrano A."/>
            <person name="Linde D."/>
            <person name="Babiker R."/>
            <person name="Drula E."/>
            <person name="Ayuso-Fernandez I."/>
            <person name="Pacheco R."/>
            <person name="Padilla G."/>
            <person name="Ferreira P."/>
            <person name="Barriuso J."/>
            <person name="Kellner H."/>
            <person name="Castanera R."/>
            <person name="Alfaro M."/>
            <person name="Ramirez L."/>
            <person name="Pisabarro A.G."/>
            <person name="Kuo A."/>
            <person name="Tritt A."/>
            <person name="Lipzen A."/>
            <person name="He G."/>
            <person name="Yan M."/>
            <person name="Ng V."/>
            <person name="Cullen D."/>
            <person name="Martin F."/>
            <person name="Rosso M.-N."/>
            <person name="Henrissat B."/>
            <person name="Hibbett D."/>
            <person name="Martinez A.T."/>
            <person name="Grigoriev I.V."/>
        </authorList>
    </citation>
    <scope>NUCLEOTIDE SEQUENCE</scope>
    <source>
        <strain evidence="10">CBS 247.69</strain>
    </source>
</reference>
<evidence type="ECO:0000256" key="8">
    <source>
        <dbReference type="ARBA" id="ARBA00023157"/>
    </source>
</evidence>
<dbReference type="Gene3D" id="3.40.390.10">
    <property type="entry name" value="Collagenase (Catalytic Domain)"/>
    <property type="match status" value="1"/>
</dbReference>
<evidence type="ECO:0000313" key="11">
    <source>
        <dbReference type="Proteomes" id="UP000807353"/>
    </source>
</evidence>
<comment type="caution">
    <text evidence="10">The sequence shown here is derived from an EMBL/GenBank/DDBJ whole genome shotgun (WGS) entry which is preliminary data.</text>
</comment>
<feature type="domain" description="Peptidase M43 pregnancy-associated plasma-A" evidence="9">
    <location>
        <begin position="143"/>
        <end position="263"/>
    </location>
</feature>
<keyword evidence="11" id="KW-1185">Reference proteome</keyword>
<evidence type="ECO:0000256" key="6">
    <source>
        <dbReference type="ARBA" id="ARBA00022833"/>
    </source>
</evidence>
<keyword evidence="8" id="KW-1015">Disulfide bond</keyword>
<evidence type="ECO:0000256" key="1">
    <source>
        <dbReference type="ARBA" id="ARBA00008721"/>
    </source>
</evidence>
<keyword evidence="3" id="KW-0479">Metal-binding</keyword>
<evidence type="ECO:0000256" key="7">
    <source>
        <dbReference type="ARBA" id="ARBA00023049"/>
    </source>
</evidence>